<dbReference type="NCBIfam" id="TIGR03509">
    <property type="entry name" value="OMP_MtrB_PioB"/>
    <property type="match status" value="1"/>
</dbReference>
<feature type="chain" id="PRO_5022670755" evidence="1">
    <location>
        <begin position="22"/>
        <end position="705"/>
    </location>
</feature>
<sequence>MKFKLNLITLALLANTGFAVAADGYGLANANTDKVKLSAWSCKGCVVETGTSGTVGVGVGYNSEEDIRSANAFGTSNEVAGKFDADLRFKGEKGYRANVEAYQLGMDGGRLDVNAGKQGQYNVNVNYRQIATYDSNSALSPYSGIGSNNLTLPDNWVTAGSSSQMPLLMDSQMPLLMDSLNSLELSLKRERTGLGFEYQGESLWSTYVNYMREEKTGLKQASGSFFNQSMMLAEPVDYTTDTIEAGVKLKGDRWFTALSYNGSIFKNEYNQLNFESAFNPTFGAQTQGTMALDPDNQAHTVSLMGQYNDGSNSLSGRILTGQMSQDQALVTDNYRYANQLNTDAVDAKVDLLGMNLKVVSKVSKDLRLTGSYDYYDRDNNTQVEEWTQISINNVNGKVAYNTPYDNRTQRFKVAADYRITRDIKLDGGYDFKRDQRDYQDRETTDENTVWARLRVNSFDTWDMWVKGSYGNRDGSQYQASEWTSSETNSLLRKYNLADRDRTQVEARITHSPLESLTIDVGARYALDDYTDTVIGLTESKDTSYDANISYMITADLLATAFYNYQTIESEQAGSSNYSTPTWTGFIEDKVDVVGAGISYNNLLENKLRLGLDYTYSNSDSNTQVRQGITGDYGDYFAKVHNINLYAQYQATEKLALRFDYKIENYKDNDAANDIAVDGIWNVVGFGTNSHDYTAQMLMLSMSYKL</sequence>
<dbReference type="InterPro" id="IPR020016">
    <property type="entry name" value="Decahaem-assoc_OM_MtrB/PioB"/>
</dbReference>
<dbReference type="Pfam" id="PF11854">
    <property type="entry name" value="MtrB_PioB"/>
    <property type="match status" value="1"/>
</dbReference>
<dbReference type="SUPFAM" id="SSF56935">
    <property type="entry name" value="Porins"/>
    <property type="match status" value="2"/>
</dbReference>
<accession>A0A5B8QZS8</accession>
<dbReference type="EMBL" id="CP031775">
    <property type="protein sequence ID" value="QDZ91538.1"/>
    <property type="molecule type" value="Genomic_DNA"/>
</dbReference>
<dbReference type="Proteomes" id="UP000321124">
    <property type="component" value="Chromosome"/>
</dbReference>
<dbReference type="InterPro" id="IPR023614">
    <property type="entry name" value="Porin_dom_sf"/>
</dbReference>
<name>A0A5B8QZS8_9GAMM</name>
<protein>
    <submittedName>
        <fullName evidence="2">MtrB/PioB family decaheme-associated outer membrane protein</fullName>
    </submittedName>
</protein>
<dbReference type="AlphaFoldDB" id="A0A5B8QZS8"/>
<proteinExistence type="predicted"/>
<dbReference type="Gene3D" id="2.40.160.10">
    <property type="entry name" value="Porin"/>
    <property type="match status" value="1"/>
</dbReference>
<evidence type="ECO:0000313" key="3">
    <source>
        <dbReference type="Proteomes" id="UP000321124"/>
    </source>
</evidence>
<evidence type="ECO:0000313" key="2">
    <source>
        <dbReference type="EMBL" id="QDZ91538.1"/>
    </source>
</evidence>
<organism evidence="2 3">
    <name type="scientific">Shewanella decolorationis</name>
    <dbReference type="NCBI Taxonomy" id="256839"/>
    <lineage>
        <taxon>Bacteria</taxon>
        <taxon>Pseudomonadati</taxon>
        <taxon>Pseudomonadota</taxon>
        <taxon>Gammaproteobacteria</taxon>
        <taxon>Alteromonadales</taxon>
        <taxon>Shewanellaceae</taxon>
        <taxon>Shewanella</taxon>
    </lineage>
</organism>
<dbReference type="KEGG" id="sdeo:D0436_14345"/>
<keyword evidence="1" id="KW-0732">Signal</keyword>
<reference evidence="2 3" key="1">
    <citation type="journal article" date="2019" name="Ecotoxicol. Environ. Saf.">
        <title>Microbial characterization of heavy metal resistant bacterial strains isolated from an electroplating wastewater treatment plant.</title>
        <authorList>
            <person name="Cai X."/>
            <person name="Zheng X."/>
            <person name="Zhang D."/>
            <person name="Iqbal W."/>
            <person name="Liu C."/>
            <person name="Yang B."/>
            <person name="Zhao X."/>
            <person name="Lu X."/>
            <person name="Mao Y."/>
        </authorList>
    </citation>
    <scope>NUCLEOTIDE SEQUENCE [LARGE SCALE GENOMIC DNA]</scope>
    <source>
        <strain evidence="2 3">Ni1-3</strain>
    </source>
</reference>
<feature type="signal peptide" evidence="1">
    <location>
        <begin position="1"/>
        <end position="21"/>
    </location>
</feature>
<evidence type="ECO:0000256" key="1">
    <source>
        <dbReference type="SAM" id="SignalP"/>
    </source>
</evidence>
<dbReference type="RefSeq" id="WP_208659296.1">
    <property type="nucleotide sequence ID" value="NZ_CP031775.2"/>
</dbReference>
<gene>
    <name evidence="2" type="ORF">D0436_14345</name>
</gene>